<comment type="similarity">
    <text evidence="1">Belongs to the universal ribosomal protein uL4 family.</text>
</comment>
<dbReference type="FunFam" id="3.40.1370.10:FF:000002">
    <property type="entry name" value="60S ribosomal protein L4"/>
    <property type="match status" value="1"/>
</dbReference>
<organism evidence="5 6">
    <name type="scientific">Planoprotostelium fungivorum</name>
    <dbReference type="NCBI Taxonomy" id="1890364"/>
    <lineage>
        <taxon>Eukaryota</taxon>
        <taxon>Amoebozoa</taxon>
        <taxon>Evosea</taxon>
        <taxon>Variosea</taxon>
        <taxon>Cavosteliida</taxon>
        <taxon>Cavosteliaceae</taxon>
        <taxon>Planoprotostelium</taxon>
    </lineage>
</organism>
<accession>A0A2P6NRR0</accession>
<keyword evidence="3" id="KW-0687">Ribonucleoprotein</keyword>
<evidence type="ECO:0000313" key="5">
    <source>
        <dbReference type="EMBL" id="PRP86631.1"/>
    </source>
</evidence>
<evidence type="ECO:0000256" key="2">
    <source>
        <dbReference type="ARBA" id="ARBA00022980"/>
    </source>
</evidence>
<gene>
    <name evidence="5" type="ORF">PROFUN_05110</name>
</gene>
<dbReference type="STRING" id="1890364.A0A2P6NRR0"/>
<protein>
    <recommendedName>
        <fullName evidence="4">Large ribosomal subunit protein uL4 C-terminal domain-containing protein</fullName>
    </recommendedName>
</protein>
<dbReference type="PANTHER" id="PTHR19431">
    <property type="entry name" value="60S RIBOSOMAL PROTEIN L4"/>
    <property type="match status" value="1"/>
</dbReference>
<dbReference type="FunCoup" id="A0A2P6NRR0">
    <property type="interactions" value="583"/>
</dbReference>
<dbReference type="GO" id="GO:0005840">
    <property type="term" value="C:ribosome"/>
    <property type="evidence" value="ECO:0007669"/>
    <property type="project" value="UniProtKB-KW"/>
</dbReference>
<sequence>MATRPVVSVYNGSNKNAGSVKLPAVFTAPVRPDLVQDVFKNLNKNRRQPYAVSREAGHQTSAESWGTGRAVARIPRVSGGGTHRAGQGAFGNMCRGGRIFAPTKIWRRWHRRPNLNQRRYAVTSALAGSAIPALVLARGHRVEQIAEVPLVVDSAAFDNVVKTSEAVTLLKSLNAYADVQKAKESRHIRGGHGKNRNRRYIQRRGPLLVYTSAEGSKLWKAFRNLPGVEAVNVSRLNLLQLAPGGHVGRFCIWTKAAFQQLDTIYGTYSTHSSQKKHYQLARPLVANPDLGRIINSDEIQSKLRAKHNKLTAVHAVKRNPLVNYRFRLRLNPYAKFARKAHKNVVSKKHAGKPKAADRKKVVKNNKNFVKTLLSAVAAKKQE</sequence>
<dbReference type="SUPFAM" id="SSF52166">
    <property type="entry name" value="Ribosomal protein L4"/>
    <property type="match status" value="1"/>
</dbReference>
<proteinExistence type="inferred from homology"/>
<feature type="domain" description="Large ribosomal subunit protein uL4 C-terminal" evidence="4">
    <location>
        <begin position="276"/>
        <end position="349"/>
    </location>
</feature>
<dbReference type="InterPro" id="IPR023574">
    <property type="entry name" value="Ribosomal_uL4_dom_sf"/>
</dbReference>
<dbReference type="Pfam" id="PF00573">
    <property type="entry name" value="Ribosomal_L4"/>
    <property type="match status" value="1"/>
</dbReference>
<comment type="caution">
    <text evidence="5">The sequence shown here is derived from an EMBL/GenBank/DDBJ whole genome shotgun (WGS) entry which is preliminary data.</text>
</comment>
<dbReference type="Pfam" id="PF14374">
    <property type="entry name" value="Ribos_L4_asso_C"/>
    <property type="match status" value="1"/>
</dbReference>
<keyword evidence="6" id="KW-1185">Reference proteome</keyword>
<dbReference type="InterPro" id="IPR025755">
    <property type="entry name" value="Ribos_uL4_C_dom"/>
</dbReference>
<reference evidence="5 6" key="1">
    <citation type="journal article" date="2018" name="Genome Biol. Evol.">
        <title>Multiple Roots of Fruiting Body Formation in Amoebozoa.</title>
        <authorList>
            <person name="Hillmann F."/>
            <person name="Forbes G."/>
            <person name="Novohradska S."/>
            <person name="Ferling I."/>
            <person name="Riege K."/>
            <person name="Groth M."/>
            <person name="Westermann M."/>
            <person name="Marz M."/>
            <person name="Spaller T."/>
            <person name="Winckler T."/>
            <person name="Schaap P."/>
            <person name="Glockner G."/>
        </authorList>
    </citation>
    <scope>NUCLEOTIDE SEQUENCE [LARGE SCALE GENOMIC DNA]</scope>
    <source>
        <strain evidence="5 6">Jena</strain>
    </source>
</reference>
<dbReference type="EMBL" id="MDYQ01000028">
    <property type="protein sequence ID" value="PRP86631.1"/>
    <property type="molecule type" value="Genomic_DNA"/>
</dbReference>
<evidence type="ECO:0000313" key="6">
    <source>
        <dbReference type="Proteomes" id="UP000241769"/>
    </source>
</evidence>
<dbReference type="OrthoDB" id="10259785at2759"/>
<dbReference type="GO" id="GO:1990904">
    <property type="term" value="C:ribonucleoprotein complex"/>
    <property type="evidence" value="ECO:0007669"/>
    <property type="project" value="UniProtKB-KW"/>
</dbReference>
<dbReference type="AlphaFoldDB" id="A0A2P6NRR0"/>
<keyword evidence="2" id="KW-0689">Ribosomal protein</keyword>
<evidence type="ECO:0000256" key="1">
    <source>
        <dbReference type="ARBA" id="ARBA00010528"/>
    </source>
</evidence>
<evidence type="ECO:0000256" key="3">
    <source>
        <dbReference type="ARBA" id="ARBA00023274"/>
    </source>
</evidence>
<dbReference type="GO" id="GO:0003735">
    <property type="term" value="F:structural constituent of ribosome"/>
    <property type="evidence" value="ECO:0007669"/>
    <property type="project" value="InterPro"/>
</dbReference>
<evidence type="ECO:0000259" key="4">
    <source>
        <dbReference type="Pfam" id="PF14374"/>
    </source>
</evidence>
<dbReference type="Proteomes" id="UP000241769">
    <property type="component" value="Unassembled WGS sequence"/>
</dbReference>
<name>A0A2P6NRR0_9EUKA</name>
<dbReference type="Gene3D" id="3.40.1370.10">
    <property type="match status" value="1"/>
</dbReference>
<dbReference type="InterPro" id="IPR002136">
    <property type="entry name" value="Ribosomal_uL4"/>
</dbReference>
<dbReference type="InParanoid" id="A0A2P6NRR0"/>
<dbReference type="GO" id="GO:0006412">
    <property type="term" value="P:translation"/>
    <property type="evidence" value="ECO:0007669"/>
    <property type="project" value="InterPro"/>
</dbReference>
<dbReference type="InterPro" id="IPR045240">
    <property type="entry name" value="Ribosomal_uL4_euk/arch"/>
</dbReference>